<feature type="compositionally biased region" description="Polar residues" evidence="1">
    <location>
        <begin position="1"/>
        <end position="13"/>
    </location>
</feature>
<dbReference type="EMBL" id="MU004351">
    <property type="protein sequence ID" value="KAF2655288.1"/>
    <property type="molecule type" value="Genomic_DNA"/>
</dbReference>
<feature type="region of interest" description="Disordered" evidence="1">
    <location>
        <begin position="1"/>
        <end position="149"/>
    </location>
</feature>
<feature type="compositionally biased region" description="Polar residues" evidence="1">
    <location>
        <begin position="426"/>
        <end position="447"/>
    </location>
</feature>
<name>A0A6A6T8V7_9PLEO</name>
<feature type="compositionally biased region" description="Acidic residues" evidence="1">
    <location>
        <begin position="270"/>
        <end position="281"/>
    </location>
</feature>
<evidence type="ECO:0000256" key="1">
    <source>
        <dbReference type="SAM" id="MobiDB-lite"/>
    </source>
</evidence>
<feature type="compositionally biased region" description="Basic and acidic residues" evidence="1">
    <location>
        <begin position="260"/>
        <end position="269"/>
    </location>
</feature>
<feature type="compositionally biased region" description="Basic and acidic residues" evidence="1">
    <location>
        <begin position="522"/>
        <end position="533"/>
    </location>
</feature>
<feature type="compositionally biased region" description="Basic and acidic residues" evidence="1">
    <location>
        <begin position="290"/>
        <end position="310"/>
    </location>
</feature>
<feature type="region of interest" description="Disordered" evidence="1">
    <location>
        <begin position="203"/>
        <end position="342"/>
    </location>
</feature>
<reference evidence="2" key="1">
    <citation type="journal article" date="2020" name="Stud. Mycol.">
        <title>101 Dothideomycetes genomes: a test case for predicting lifestyles and emergence of pathogens.</title>
        <authorList>
            <person name="Haridas S."/>
            <person name="Albert R."/>
            <person name="Binder M."/>
            <person name="Bloem J."/>
            <person name="Labutti K."/>
            <person name="Salamov A."/>
            <person name="Andreopoulos B."/>
            <person name="Baker S."/>
            <person name="Barry K."/>
            <person name="Bills G."/>
            <person name="Bluhm B."/>
            <person name="Cannon C."/>
            <person name="Castanera R."/>
            <person name="Culley D."/>
            <person name="Daum C."/>
            <person name="Ezra D."/>
            <person name="Gonzalez J."/>
            <person name="Henrissat B."/>
            <person name="Kuo A."/>
            <person name="Liang C."/>
            <person name="Lipzen A."/>
            <person name="Lutzoni F."/>
            <person name="Magnuson J."/>
            <person name="Mondo S."/>
            <person name="Nolan M."/>
            <person name="Ohm R."/>
            <person name="Pangilinan J."/>
            <person name="Park H.-J."/>
            <person name="Ramirez L."/>
            <person name="Alfaro M."/>
            <person name="Sun H."/>
            <person name="Tritt A."/>
            <person name="Yoshinaga Y."/>
            <person name="Zwiers L.-H."/>
            <person name="Turgeon B."/>
            <person name="Goodwin S."/>
            <person name="Spatafora J."/>
            <person name="Crous P."/>
            <person name="Grigoriev I."/>
        </authorList>
    </citation>
    <scope>NUCLEOTIDE SEQUENCE</scope>
    <source>
        <strain evidence="2">CBS 122681</strain>
    </source>
</reference>
<feature type="compositionally biased region" description="Polar residues" evidence="1">
    <location>
        <begin position="496"/>
        <end position="513"/>
    </location>
</feature>
<gene>
    <name evidence="2" type="ORF">K491DRAFT_432604</name>
</gene>
<feature type="compositionally biased region" description="Basic and acidic residues" evidence="1">
    <location>
        <begin position="85"/>
        <end position="110"/>
    </location>
</feature>
<dbReference type="Proteomes" id="UP000799324">
    <property type="component" value="Unassembled WGS sequence"/>
</dbReference>
<accession>A0A6A6T8V7</accession>
<feature type="compositionally biased region" description="Polar residues" evidence="1">
    <location>
        <begin position="203"/>
        <end position="227"/>
    </location>
</feature>
<sequence length="634" mass="67381">MTNTSRQPPQGHQFQRRMSEAQQGHDLNMEAFEPPKPASYSPQDARSDLPILNEAAPQQKAAETMATVGSPETRKVQKKSRSPKKKGETIVEKTSEEREIPEMDLEEQRRNKGQAGPTEVVKDTLDETQPSAAPAVEVSASVEDDEVVSAQKDDITTTALPHPVEAEMAHQPEIQQRGFAPSAELASLAQDSDSTEVIIIAPETSTEVPTVAIENNLQTPSDVQSPLQVPLESDLPGEKLNAESIGLDKHSTEDSPPVDHPTHTTKVEDVVSDEALAEEEPSSFLSAKESQSENEKQEPIVEDVPSKEENLAEEMEPVPTTVPTASTVPIAEQSKEAESAALVTASEIKDVEAAGTVEGTAKESTPLLAVPHGPASKKGASRTESLSVFGKSKSEARKEKAAKKKEKKKTKSQKSGPASKALSASMVPTASSSGTASQTPSVPTSRKPSIAEGLNSTETVNNKKIKAEEHSHVHTANDVPGMTQGSESDHNVPLGATQQATLNVPSSDNNTQHATTIATTAEEARQKSKKSEIKVAVPNISFTARSSSPKSSGDSSPTATMKTPTDGDTSPRGTGSLASSHFAVSNSMSPGLDSGADNEAPEASSVTKGMCPASFFTPHAKMPQRRRRRHQLLQ</sequence>
<feature type="compositionally biased region" description="Basic and acidic residues" evidence="1">
    <location>
        <begin position="236"/>
        <end position="253"/>
    </location>
</feature>
<feature type="compositionally biased region" description="Low complexity" evidence="1">
    <location>
        <begin position="130"/>
        <end position="141"/>
    </location>
</feature>
<feature type="compositionally biased region" description="Basic residues" evidence="1">
    <location>
        <begin position="622"/>
        <end position="634"/>
    </location>
</feature>
<feature type="region of interest" description="Disordered" evidence="1">
    <location>
        <begin position="354"/>
        <end position="634"/>
    </location>
</feature>
<evidence type="ECO:0000313" key="2">
    <source>
        <dbReference type="EMBL" id="KAF2655288.1"/>
    </source>
</evidence>
<organism evidence="2 3">
    <name type="scientific">Lophiostoma macrostomum CBS 122681</name>
    <dbReference type="NCBI Taxonomy" id="1314788"/>
    <lineage>
        <taxon>Eukaryota</taxon>
        <taxon>Fungi</taxon>
        <taxon>Dikarya</taxon>
        <taxon>Ascomycota</taxon>
        <taxon>Pezizomycotina</taxon>
        <taxon>Dothideomycetes</taxon>
        <taxon>Pleosporomycetidae</taxon>
        <taxon>Pleosporales</taxon>
        <taxon>Lophiostomataceae</taxon>
        <taxon>Lophiostoma</taxon>
    </lineage>
</organism>
<feature type="compositionally biased region" description="Basic residues" evidence="1">
    <location>
        <begin position="400"/>
        <end position="412"/>
    </location>
</feature>
<feature type="compositionally biased region" description="Polar residues" evidence="1">
    <location>
        <begin position="557"/>
        <end position="589"/>
    </location>
</feature>
<feature type="compositionally biased region" description="Low complexity" evidence="1">
    <location>
        <begin position="546"/>
        <end position="556"/>
    </location>
</feature>
<protein>
    <submittedName>
        <fullName evidence="2">Uncharacterized protein</fullName>
    </submittedName>
</protein>
<dbReference type="AlphaFoldDB" id="A0A6A6T8V7"/>
<keyword evidence="3" id="KW-1185">Reference proteome</keyword>
<feature type="compositionally biased region" description="Low complexity" evidence="1">
    <location>
        <begin position="317"/>
        <end position="329"/>
    </location>
</feature>
<proteinExistence type="predicted"/>
<evidence type="ECO:0000313" key="3">
    <source>
        <dbReference type="Proteomes" id="UP000799324"/>
    </source>
</evidence>